<organism evidence="7 8">
    <name type="scientific">Agrocybe pediades</name>
    <dbReference type="NCBI Taxonomy" id="84607"/>
    <lineage>
        <taxon>Eukaryota</taxon>
        <taxon>Fungi</taxon>
        <taxon>Dikarya</taxon>
        <taxon>Basidiomycota</taxon>
        <taxon>Agaricomycotina</taxon>
        <taxon>Agaricomycetes</taxon>
        <taxon>Agaricomycetidae</taxon>
        <taxon>Agaricales</taxon>
        <taxon>Agaricineae</taxon>
        <taxon>Strophariaceae</taxon>
        <taxon>Agrocybe</taxon>
    </lineage>
</organism>
<accession>A0A8H4QQE1</accession>
<keyword evidence="3" id="KW-0067">ATP-binding</keyword>
<keyword evidence="5" id="KW-0472">Membrane</keyword>
<feature type="region of interest" description="Disordered" evidence="4">
    <location>
        <begin position="276"/>
        <end position="301"/>
    </location>
</feature>
<dbReference type="InterPro" id="IPR049328">
    <property type="entry name" value="TM_ErbB1"/>
</dbReference>
<gene>
    <name evidence="7" type="ORF">D9613_002561</name>
</gene>
<keyword evidence="8" id="KW-1185">Reference proteome</keyword>
<feature type="compositionally biased region" description="Polar residues" evidence="4">
    <location>
        <begin position="430"/>
        <end position="442"/>
    </location>
</feature>
<feature type="transmembrane region" description="Helical" evidence="5">
    <location>
        <begin position="306"/>
        <end position="329"/>
    </location>
</feature>
<feature type="compositionally biased region" description="Polar residues" evidence="4">
    <location>
        <begin position="411"/>
        <end position="423"/>
    </location>
</feature>
<evidence type="ECO:0000259" key="6">
    <source>
        <dbReference type="Pfam" id="PF21314"/>
    </source>
</evidence>
<dbReference type="Gene3D" id="2.60.120.260">
    <property type="entry name" value="Galactose-binding domain-like"/>
    <property type="match status" value="2"/>
</dbReference>
<feature type="compositionally biased region" description="Low complexity" evidence="4">
    <location>
        <begin position="458"/>
        <end position="471"/>
    </location>
</feature>
<evidence type="ECO:0000313" key="8">
    <source>
        <dbReference type="Proteomes" id="UP000521872"/>
    </source>
</evidence>
<protein>
    <recommendedName>
        <fullName evidence="6">Epidermal growth factor receptor-like transmembrane-juxtamembrane segment domain-containing protein</fullName>
    </recommendedName>
</protein>
<feature type="region of interest" description="Disordered" evidence="4">
    <location>
        <begin position="347"/>
        <end position="471"/>
    </location>
</feature>
<proteinExistence type="predicted"/>
<dbReference type="AlphaFoldDB" id="A0A8H4QQE1"/>
<feature type="domain" description="Epidermal growth factor receptor-like transmembrane-juxtamembrane segment" evidence="6">
    <location>
        <begin position="307"/>
        <end position="333"/>
    </location>
</feature>
<sequence>MSARLIVVDDTDSAINYVGPWFQDNSGSQDHNGNYGPTYLSTLHGTTSSASLSYAFNGSQIKVWGTTNLRNDSGVLDPQWECFIDKISIGATAPFSAPENNWLLCEHDQLVDGPHVLTVNATVAKQQTFWFDQIQYIPSTDVPLQDKAVLVDNLDAALQFSHGWAALGGTANLTLVPNASLTFEFVGVSMAWYGFIPVELPKASTTGEYSIDGGDPVSFLLKGLASDATTTEYNQKFFETATLPAGSHKIVVTYLGGAQFTPLTLDYLVVQNATSSSSTSSSSSSGQQPTSGSNTSSKSNKTDAGAIAGGVVGGLVFLALAGLLAFFLLRRRRGRKQAEDEIDIYPQPFEYNPSHVTYPQNSTVPSSSMVYTSPASGTDTSGASGAQSELSPMNEKARREAETAAGASAVRSGQNDRGQTLTPQRGAISPTLSAGETSSTTRVIRHEDSGLRLPQPEPESVVEIPPVYTPG</sequence>
<name>A0A8H4QQE1_9AGAR</name>
<keyword evidence="5" id="KW-1133">Transmembrane helix</keyword>
<keyword evidence="2" id="KW-0547">Nucleotide-binding</keyword>
<keyword evidence="1" id="KW-0597">Phosphoprotein</keyword>
<feature type="compositionally biased region" description="Polar residues" evidence="4">
    <location>
        <begin position="354"/>
        <end position="391"/>
    </location>
</feature>
<dbReference type="Gene3D" id="1.20.5.510">
    <property type="entry name" value="Single helix bin"/>
    <property type="match status" value="1"/>
</dbReference>
<dbReference type="PANTHER" id="PTHR16861">
    <property type="entry name" value="GLYCOPROTEIN 38"/>
    <property type="match status" value="1"/>
</dbReference>
<evidence type="ECO:0000256" key="3">
    <source>
        <dbReference type="ARBA" id="ARBA00022840"/>
    </source>
</evidence>
<dbReference type="PANTHER" id="PTHR16861:SF7">
    <property type="entry name" value="MEMBRANE ANCHOR OPY2 N-TERMINAL DOMAIN-CONTAINING PROTEIN"/>
    <property type="match status" value="1"/>
</dbReference>
<keyword evidence="5" id="KW-0812">Transmembrane</keyword>
<reference evidence="7 8" key="1">
    <citation type="submission" date="2019-12" db="EMBL/GenBank/DDBJ databases">
        <authorList>
            <person name="Floudas D."/>
            <person name="Bentzer J."/>
            <person name="Ahren D."/>
            <person name="Johansson T."/>
            <person name="Persson P."/>
            <person name="Tunlid A."/>
        </authorList>
    </citation>
    <scope>NUCLEOTIDE SEQUENCE [LARGE SCALE GENOMIC DNA]</scope>
    <source>
        <strain evidence="7 8">CBS 102.39</strain>
    </source>
</reference>
<evidence type="ECO:0000256" key="2">
    <source>
        <dbReference type="ARBA" id="ARBA00022741"/>
    </source>
</evidence>
<dbReference type="Proteomes" id="UP000521872">
    <property type="component" value="Unassembled WGS sequence"/>
</dbReference>
<evidence type="ECO:0000256" key="4">
    <source>
        <dbReference type="SAM" id="MobiDB-lite"/>
    </source>
</evidence>
<evidence type="ECO:0000313" key="7">
    <source>
        <dbReference type="EMBL" id="KAF4614875.1"/>
    </source>
</evidence>
<dbReference type="GO" id="GO:0005524">
    <property type="term" value="F:ATP binding"/>
    <property type="evidence" value="ECO:0007669"/>
    <property type="project" value="UniProtKB-KW"/>
</dbReference>
<dbReference type="Pfam" id="PF21314">
    <property type="entry name" value="TM_ErbB1"/>
    <property type="match status" value="1"/>
</dbReference>
<dbReference type="EMBL" id="JAACJL010000044">
    <property type="protein sequence ID" value="KAF4614875.1"/>
    <property type="molecule type" value="Genomic_DNA"/>
</dbReference>
<comment type="caution">
    <text evidence="7">The sequence shown here is derived from an EMBL/GenBank/DDBJ whole genome shotgun (WGS) entry which is preliminary data.</text>
</comment>
<evidence type="ECO:0000256" key="1">
    <source>
        <dbReference type="ARBA" id="ARBA00022553"/>
    </source>
</evidence>
<evidence type="ECO:0000256" key="5">
    <source>
        <dbReference type="SAM" id="Phobius"/>
    </source>
</evidence>